<evidence type="ECO:0000313" key="4">
    <source>
        <dbReference type="Proteomes" id="UP000011591"/>
    </source>
</evidence>
<evidence type="ECO:0000256" key="1">
    <source>
        <dbReference type="SAM" id="MobiDB-lite"/>
    </source>
</evidence>
<dbReference type="InterPro" id="IPR001279">
    <property type="entry name" value="Metallo-B-lactamas"/>
</dbReference>
<dbReference type="SMART" id="SM00849">
    <property type="entry name" value="Lactamase_B"/>
    <property type="match status" value="1"/>
</dbReference>
<dbReference type="SUPFAM" id="SSF56281">
    <property type="entry name" value="Metallo-hydrolase/oxidoreductase"/>
    <property type="match status" value="1"/>
</dbReference>
<dbReference type="CDD" id="cd06262">
    <property type="entry name" value="metallo-hydrolase-like_MBL-fold"/>
    <property type="match status" value="1"/>
</dbReference>
<dbReference type="RefSeq" id="WP_006666821.1">
    <property type="nucleotide sequence ID" value="NZ_AOIP01000039.1"/>
</dbReference>
<evidence type="ECO:0000313" key="3">
    <source>
        <dbReference type="EMBL" id="ELZ02310.1"/>
    </source>
</evidence>
<name>M0AUR9_9EURY</name>
<keyword evidence="4" id="KW-1185">Reference proteome</keyword>
<dbReference type="InterPro" id="IPR050698">
    <property type="entry name" value="MBL"/>
</dbReference>
<dbReference type="PANTHER" id="PTHR11203:SF37">
    <property type="entry name" value="INTEGRATOR COMPLEX SUBUNIT 11"/>
    <property type="match status" value="1"/>
</dbReference>
<dbReference type="OrthoDB" id="326442at2157"/>
<comment type="caution">
    <text evidence="3">The sequence shown here is derived from an EMBL/GenBank/DDBJ whole genome shotgun (WGS) entry which is preliminary data.</text>
</comment>
<accession>M0AUR9</accession>
<dbReference type="InterPro" id="IPR036866">
    <property type="entry name" value="RibonucZ/Hydroxyglut_hydro"/>
</dbReference>
<feature type="region of interest" description="Disordered" evidence="1">
    <location>
        <begin position="451"/>
        <end position="485"/>
    </location>
</feature>
<proteinExistence type="predicted"/>
<dbReference type="Pfam" id="PF12706">
    <property type="entry name" value="Lactamase_B_2"/>
    <property type="match status" value="1"/>
</dbReference>
<dbReference type="AlphaFoldDB" id="M0AUR9"/>
<sequence length="552" mass="60542">MRVSYQHTNIRSGNESTLLRFTAADGTRACVLVDAGGAVDLDSALGDDEYLNAILLTHAHIDHYRSLARNVRHNAPIYTSPATATLLEQTLPEAQKDNDLGEISEAMDALEPIDDWTAVLANLDVRPVSAGHTPGAAGFIIRFRDRTTTDELLNGEQHILATGDFTTRPCAGFPELQTTYPFDIDAVLLNASTEDTYRTALNESLQTVLERAYAGSQVVIATSSLTGLHYAILLGHTAAALDRELPITMVGQAAKLYNALELDDPGIETREVFERTATVLEQGRVTIAGPETPQKGSAARLLNAVKDDPTGVFVQLATGDAAPVTNVSCTTRYIELRNHPSIETIDRVVRELAPKQVVIKHAVGDTLKQFQRRFDHCFTWGTNDEEIHRLYEAGEWQAPEWIAETAATQIRTRQWERAQNQPFDPDGMRSPVRRDAVDLEAEGVDLDALETTFGRPSTDPYSASASDGDGTAVDVEEDRPQRGEDDSIEAELLARLEAIETKLDRSEETVRARVLSDGNGEQFLHLLEQADIEAGDTVEIIVSGTDSEETKR</sequence>
<reference evidence="3 4" key="1">
    <citation type="journal article" date="2014" name="PLoS Genet.">
        <title>Phylogenetically driven sequencing of extremely halophilic archaea reveals strategies for static and dynamic osmo-response.</title>
        <authorList>
            <person name="Becker E.A."/>
            <person name="Seitzer P.M."/>
            <person name="Tritt A."/>
            <person name="Larsen D."/>
            <person name="Krusor M."/>
            <person name="Yao A.I."/>
            <person name="Wu D."/>
            <person name="Madern D."/>
            <person name="Eisen J.A."/>
            <person name="Darling A.E."/>
            <person name="Facciotti M.T."/>
        </authorList>
    </citation>
    <scope>NUCLEOTIDE SEQUENCE [LARGE SCALE GENOMIC DNA]</scope>
    <source>
        <strain evidence="3 4">DSM 13077</strain>
    </source>
</reference>
<dbReference type="EMBL" id="AOIP01000039">
    <property type="protein sequence ID" value="ELZ02310.1"/>
    <property type="molecule type" value="Genomic_DNA"/>
</dbReference>
<organism evidence="3 4">
    <name type="scientific">Natrialba aegyptia DSM 13077</name>
    <dbReference type="NCBI Taxonomy" id="1227491"/>
    <lineage>
        <taxon>Archaea</taxon>
        <taxon>Methanobacteriati</taxon>
        <taxon>Methanobacteriota</taxon>
        <taxon>Stenosarchaea group</taxon>
        <taxon>Halobacteria</taxon>
        <taxon>Halobacteriales</taxon>
        <taxon>Natrialbaceae</taxon>
        <taxon>Natrialba</taxon>
    </lineage>
</organism>
<dbReference type="Proteomes" id="UP000011591">
    <property type="component" value="Unassembled WGS sequence"/>
</dbReference>
<gene>
    <name evidence="3" type="ORF">C480_17098</name>
</gene>
<dbReference type="GO" id="GO:0004521">
    <property type="term" value="F:RNA endonuclease activity"/>
    <property type="evidence" value="ECO:0007669"/>
    <property type="project" value="TreeGrafter"/>
</dbReference>
<feature type="domain" description="Metallo-beta-lactamase" evidence="2">
    <location>
        <begin position="13"/>
        <end position="216"/>
    </location>
</feature>
<dbReference type="Gene3D" id="3.60.15.10">
    <property type="entry name" value="Ribonuclease Z/Hydroxyacylglutathione hydrolase-like"/>
    <property type="match status" value="1"/>
</dbReference>
<protein>
    <submittedName>
        <fullName evidence="3">Beta-lactamase</fullName>
    </submittedName>
</protein>
<evidence type="ECO:0000259" key="2">
    <source>
        <dbReference type="SMART" id="SM00849"/>
    </source>
</evidence>
<dbReference type="PANTHER" id="PTHR11203">
    <property type="entry name" value="CLEAVAGE AND POLYADENYLATION SPECIFICITY FACTOR FAMILY MEMBER"/>
    <property type="match status" value="1"/>
</dbReference>
<dbReference type="PATRIC" id="fig|1227491.4.peg.3502"/>